<dbReference type="PANTHER" id="PTHR15629">
    <property type="entry name" value="SH3YL1 PROTEIN"/>
    <property type="match status" value="1"/>
</dbReference>
<dbReference type="GO" id="GO:0035091">
    <property type="term" value="F:phosphatidylinositol binding"/>
    <property type="evidence" value="ECO:0007669"/>
    <property type="project" value="TreeGrafter"/>
</dbReference>
<feature type="domain" description="Ysc84 actin-binding" evidence="2">
    <location>
        <begin position="166"/>
        <end position="300"/>
    </location>
</feature>
<name>A0A4D9CX51_9STRA</name>
<reference evidence="3 4" key="1">
    <citation type="submission" date="2019-01" db="EMBL/GenBank/DDBJ databases">
        <title>Nuclear Genome Assembly of the Microalgal Biofuel strain Nannochloropsis salina CCMP1776.</title>
        <authorList>
            <person name="Hovde B."/>
        </authorList>
    </citation>
    <scope>NUCLEOTIDE SEQUENCE [LARGE SCALE GENOMIC DNA]</scope>
    <source>
        <strain evidence="3 4">CCMP1776</strain>
    </source>
</reference>
<feature type="compositionally biased region" description="Acidic residues" evidence="1">
    <location>
        <begin position="330"/>
        <end position="342"/>
    </location>
</feature>
<evidence type="ECO:0000256" key="1">
    <source>
        <dbReference type="SAM" id="MobiDB-lite"/>
    </source>
</evidence>
<dbReference type="PANTHER" id="PTHR15629:SF2">
    <property type="entry name" value="SH3 DOMAIN-CONTAINING YSC84-LIKE PROTEIN 1"/>
    <property type="match status" value="1"/>
</dbReference>
<dbReference type="OrthoDB" id="443981at2759"/>
<feature type="compositionally biased region" description="Basic and acidic residues" evidence="1">
    <location>
        <begin position="318"/>
        <end position="329"/>
    </location>
</feature>
<feature type="region of interest" description="Disordered" evidence="1">
    <location>
        <begin position="305"/>
        <end position="401"/>
    </location>
</feature>
<dbReference type="Proteomes" id="UP000355283">
    <property type="component" value="Unassembled WGS sequence"/>
</dbReference>
<dbReference type="InterPro" id="IPR007461">
    <property type="entry name" value="Ysc84_actin-binding"/>
</dbReference>
<dbReference type="EMBL" id="SDOX01000145">
    <property type="protein sequence ID" value="TFJ81108.1"/>
    <property type="molecule type" value="Genomic_DNA"/>
</dbReference>
<sequence length="401" mass="44182">MPAAAMQPLNVDPYIPQRACRACASHLAPLQATLQQSSSKATQRIHVERHSWARYFNPPFQSALEDEIRKATYSLYNFCGDGVLGMKDRVPRELLRAAKGIVFLTLVKAGMFVTARLGTGLVIARLDREAPGGREGGRERGREGGREGGRERSRGRWSAPSALACTGIGYGFSFGADVTDLLLFLTSHEAVQTFTRRSQISAGTEVSIAVGPSGRTAASEVYYRGGREGVKEGGRLEAGFCYGQSRGAFVGVSVEGTLLFSRDRVNEKFYGKRSVTVRELLNGDTAPPTAAEPLYQALREVMGMEGQGKAGEEPDLQDGGKVRERREKEGEEEGEDEEEEEEGERRWRNMEKNAEMKTFRVSHELRQTDEDKARDHLAAEPKTEGAGGAREEEEEEEVVLM</sequence>
<evidence type="ECO:0000259" key="2">
    <source>
        <dbReference type="Pfam" id="PF04366"/>
    </source>
</evidence>
<feature type="compositionally biased region" description="Basic and acidic residues" evidence="1">
    <location>
        <begin position="130"/>
        <end position="154"/>
    </location>
</feature>
<feature type="compositionally biased region" description="Basic and acidic residues" evidence="1">
    <location>
        <begin position="343"/>
        <end position="383"/>
    </location>
</feature>
<comment type="caution">
    <text evidence="3">The sequence shown here is derived from an EMBL/GenBank/DDBJ whole genome shotgun (WGS) entry which is preliminary data.</text>
</comment>
<proteinExistence type="predicted"/>
<keyword evidence="4" id="KW-1185">Reference proteome</keyword>
<protein>
    <recommendedName>
        <fullName evidence="2">Ysc84 actin-binding domain-containing protein</fullName>
    </recommendedName>
</protein>
<dbReference type="Pfam" id="PF04366">
    <property type="entry name" value="Ysc84"/>
    <property type="match status" value="1"/>
</dbReference>
<accession>A0A4D9CX51</accession>
<evidence type="ECO:0000313" key="4">
    <source>
        <dbReference type="Proteomes" id="UP000355283"/>
    </source>
</evidence>
<organism evidence="3 4">
    <name type="scientific">Nannochloropsis salina CCMP1776</name>
    <dbReference type="NCBI Taxonomy" id="1027361"/>
    <lineage>
        <taxon>Eukaryota</taxon>
        <taxon>Sar</taxon>
        <taxon>Stramenopiles</taxon>
        <taxon>Ochrophyta</taxon>
        <taxon>Eustigmatophyceae</taxon>
        <taxon>Eustigmatales</taxon>
        <taxon>Monodopsidaceae</taxon>
        <taxon>Microchloropsis</taxon>
        <taxon>Microchloropsis salina</taxon>
    </lineage>
</organism>
<feature type="region of interest" description="Disordered" evidence="1">
    <location>
        <begin position="130"/>
        <end position="155"/>
    </location>
</feature>
<dbReference type="InterPro" id="IPR051702">
    <property type="entry name" value="SH3_domain_YSC84-like"/>
</dbReference>
<dbReference type="AlphaFoldDB" id="A0A4D9CX51"/>
<gene>
    <name evidence="3" type="ORF">NSK_007750</name>
</gene>
<evidence type="ECO:0000313" key="3">
    <source>
        <dbReference type="EMBL" id="TFJ81108.1"/>
    </source>
</evidence>
<feature type="compositionally biased region" description="Acidic residues" evidence="1">
    <location>
        <begin position="391"/>
        <end position="401"/>
    </location>
</feature>